<comment type="caution">
    <text evidence="8">The sequence shown here is derived from an EMBL/GenBank/DDBJ whole genome shotgun (WGS) entry which is preliminary data.</text>
</comment>
<evidence type="ECO:0000259" key="7">
    <source>
        <dbReference type="Pfam" id="PF02687"/>
    </source>
</evidence>
<proteinExistence type="predicted"/>
<feature type="transmembrane region" description="Helical" evidence="6">
    <location>
        <begin position="73"/>
        <end position="99"/>
    </location>
</feature>
<evidence type="ECO:0000256" key="3">
    <source>
        <dbReference type="ARBA" id="ARBA00022692"/>
    </source>
</evidence>
<keyword evidence="8" id="KW-0449">Lipoprotein</keyword>
<feature type="domain" description="ABC3 transporter permease C-terminal" evidence="7">
    <location>
        <begin position="29"/>
        <end position="155"/>
    </location>
</feature>
<feature type="transmembrane region" description="Helical" evidence="6">
    <location>
        <begin position="129"/>
        <end position="148"/>
    </location>
</feature>
<evidence type="ECO:0000256" key="6">
    <source>
        <dbReference type="SAM" id="Phobius"/>
    </source>
</evidence>
<dbReference type="GO" id="GO:0098797">
    <property type="term" value="C:plasma membrane protein complex"/>
    <property type="evidence" value="ECO:0007669"/>
    <property type="project" value="TreeGrafter"/>
</dbReference>
<dbReference type="Pfam" id="PF02687">
    <property type="entry name" value="FtsX"/>
    <property type="match status" value="1"/>
</dbReference>
<evidence type="ECO:0000256" key="4">
    <source>
        <dbReference type="ARBA" id="ARBA00022989"/>
    </source>
</evidence>
<reference evidence="8" key="1">
    <citation type="submission" date="2019-08" db="EMBL/GenBank/DDBJ databases">
        <authorList>
            <person name="Kucharzyk K."/>
            <person name="Murdoch R.W."/>
            <person name="Higgins S."/>
            <person name="Loffler F."/>
        </authorList>
    </citation>
    <scope>NUCLEOTIDE SEQUENCE</scope>
</reference>
<keyword evidence="4 6" id="KW-1133">Transmembrane helix</keyword>
<sequence length="156" mass="17747">MEAFNVQNRYEQQEEAYRMTEIEKWITFLILTFILLIAAFNVIGSLSMLMIDKREDIGILRNLGATDRFIRRIFLYEGWMISLLGATIGLVVGIALCLIQEHYGMISLGGGSGSFVTDTYPVKLMWNDVFIVALVVGAIGFLTAWYPVKRMLNKPR</sequence>
<dbReference type="PANTHER" id="PTHR30489:SF0">
    <property type="entry name" value="LIPOPROTEIN-RELEASING SYSTEM TRANSMEMBRANE PROTEIN LOLE"/>
    <property type="match status" value="1"/>
</dbReference>
<feature type="transmembrane region" description="Helical" evidence="6">
    <location>
        <begin position="25"/>
        <end position="52"/>
    </location>
</feature>
<dbReference type="AlphaFoldDB" id="A0A645IRI9"/>
<keyword evidence="2" id="KW-1003">Cell membrane</keyword>
<protein>
    <submittedName>
        <fullName evidence="8">Lipoprotein-releasing system transmembrane protein LolE</fullName>
    </submittedName>
</protein>
<comment type="subcellular location">
    <subcellularLocation>
        <location evidence="1">Cell membrane</location>
        <topology evidence="1">Multi-pass membrane protein</topology>
    </subcellularLocation>
</comment>
<keyword evidence="3 6" id="KW-0812">Transmembrane</keyword>
<evidence type="ECO:0000256" key="1">
    <source>
        <dbReference type="ARBA" id="ARBA00004651"/>
    </source>
</evidence>
<accession>A0A645IRI9</accession>
<evidence type="ECO:0000256" key="2">
    <source>
        <dbReference type="ARBA" id="ARBA00022475"/>
    </source>
</evidence>
<gene>
    <name evidence="8" type="primary">lolE_29</name>
    <name evidence="8" type="ORF">SDC9_201224</name>
</gene>
<evidence type="ECO:0000256" key="5">
    <source>
        <dbReference type="ARBA" id="ARBA00023136"/>
    </source>
</evidence>
<name>A0A645IRI9_9ZZZZ</name>
<evidence type="ECO:0000313" key="8">
    <source>
        <dbReference type="EMBL" id="MPN53560.1"/>
    </source>
</evidence>
<organism evidence="8">
    <name type="scientific">bioreactor metagenome</name>
    <dbReference type="NCBI Taxonomy" id="1076179"/>
    <lineage>
        <taxon>unclassified sequences</taxon>
        <taxon>metagenomes</taxon>
        <taxon>ecological metagenomes</taxon>
    </lineage>
</organism>
<dbReference type="InterPro" id="IPR003838">
    <property type="entry name" value="ABC3_permease_C"/>
</dbReference>
<dbReference type="GO" id="GO:0044874">
    <property type="term" value="P:lipoprotein localization to outer membrane"/>
    <property type="evidence" value="ECO:0007669"/>
    <property type="project" value="TreeGrafter"/>
</dbReference>
<dbReference type="PANTHER" id="PTHR30489">
    <property type="entry name" value="LIPOPROTEIN-RELEASING SYSTEM TRANSMEMBRANE PROTEIN LOLE"/>
    <property type="match status" value="1"/>
</dbReference>
<dbReference type="InterPro" id="IPR051447">
    <property type="entry name" value="Lipoprotein-release_system"/>
</dbReference>
<keyword evidence="5 6" id="KW-0472">Membrane</keyword>
<dbReference type="EMBL" id="VSSQ01120794">
    <property type="protein sequence ID" value="MPN53560.1"/>
    <property type="molecule type" value="Genomic_DNA"/>
</dbReference>